<name>A0A839SFR4_9SPHI</name>
<keyword evidence="1" id="KW-1277">Toxin-antitoxin system</keyword>
<evidence type="ECO:0000313" key="2">
    <source>
        <dbReference type="EMBL" id="MBB3055459.1"/>
    </source>
</evidence>
<dbReference type="InterPro" id="IPR035093">
    <property type="entry name" value="RelE/ParE_toxin_dom_sf"/>
</dbReference>
<organism evidence="2 3">
    <name type="scientific">Mucilaginibacter gotjawali</name>
    <dbReference type="NCBI Taxonomy" id="1550579"/>
    <lineage>
        <taxon>Bacteria</taxon>
        <taxon>Pseudomonadati</taxon>
        <taxon>Bacteroidota</taxon>
        <taxon>Sphingobacteriia</taxon>
        <taxon>Sphingobacteriales</taxon>
        <taxon>Sphingobacteriaceae</taxon>
        <taxon>Mucilaginibacter</taxon>
    </lineage>
</organism>
<accession>A0A839SFR4</accession>
<dbReference type="AlphaFoldDB" id="A0A839SFR4"/>
<evidence type="ECO:0000256" key="1">
    <source>
        <dbReference type="ARBA" id="ARBA00022649"/>
    </source>
</evidence>
<reference evidence="2" key="1">
    <citation type="submission" date="2020-08" db="EMBL/GenBank/DDBJ databases">
        <title>Genomic Encyclopedia of Type Strains, Phase III (KMG-III): the genomes of soil and plant-associated and newly described type strains.</title>
        <authorList>
            <person name="Whitman W."/>
        </authorList>
    </citation>
    <scope>NUCLEOTIDE SEQUENCE [LARGE SCALE GENOMIC DNA]</scope>
    <source>
        <strain evidence="2">CECT 8628</strain>
    </source>
</reference>
<protein>
    <submittedName>
        <fullName evidence="2">Plasmid stabilization system protein ParE</fullName>
    </submittedName>
</protein>
<dbReference type="InterPro" id="IPR007712">
    <property type="entry name" value="RelE/ParE_toxin"/>
</dbReference>
<dbReference type="Proteomes" id="UP000539265">
    <property type="component" value="Unassembled WGS sequence"/>
</dbReference>
<keyword evidence="3" id="KW-1185">Reference proteome</keyword>
<dbReference type="Pfam" id="PF05016">
    <property type="entry name" value="ParE_toxin"/>
    <property type="match status" value="1"/>
</dbReference>
<proteinExistence type="predicted"/>
<comment type="caution">
    <text evidence="2">The sequence shown here is derived from an EMBL/GenBank/DDBJ whole genome shotgun (WGS) entry which is preliminary data.</text>
</comment>
<dbReference type="EMBL" id="JACHWX010000004">
    <property type="protein sequence ID" value="MBB3055459.1"/>
    <property type="molecule type" value="Genomic_DNA"/>
</dbReference>
<evidence type="ECO:0000313" key="3">
    <source>
        <dbReference type="Proteomes" id="UP000539265"/>
    </source>
</evidence>
<gene>
    <name evidence="2" type="ORF">FHS11_001877</name>
</gene>
<sequence length="72" mass="8824">MQNAEMLRDELIDLTIELCNYPTKYPPDKFKKDNDGTWRAFEKHHYRVSYRIMPNEIRIVRLRHTSRSPLKF</sequence>
<dbReference type="Gene3D" id="3.30.2310.20">
    <property type="entry name" value="RelE-like"/>
    <property type="match status" value="1"/>
</dbReference>